<keyword evidence="1" id="KW-0812">Transmembrane</keyword>
<feature type="transmembrane region" description="Helical" evidence="1">
    <location>
        <begin position="12"/>
        <end position="29"/>
    </location>
</feature>
<keyword evidence="1" id="KW-0472">Membrane</keyword>
<sequence length="30" mass="3439">MCFRNCLKYPLVGLLLVLIALYQKVILGIM</sequence>
<evidence type="ECO:0000313" key="2">
    <source>
        <dbReference type="EMBL" id="DAD69180.1"/>
    </source>
</evidence>
<keyword evidence="1" id="KW-1133">Transmembrane helix</keyword>
<accession>A0A8S5LGL9</accession>
<proteinExistence type="predicted"/>
<reference evidence="2" key="1">
    <citation type="journal article" date="2021" name="Proc. Natl. Acad. Sci. U.S.A.">
        <title>A Catalog of Tens of Thousands of Viruses from Human Metagenomes Reveals Hidden Associations with Chronic Diseases.</title>
        <authorList>
            <person name="Tisza M.J."/>
            <person name="Buck C.B."/>
        </authorList>
    </citation>
    <scope>NUCLEOTIDE SEQUENCE</scope>
    <source>
        <strain evidence="2">Ct5tj9</strain>
    </source>
</reference>
<protein>
    <submittedName>
        <fullName evidence="2">Hefutoxin family</fullName>
    </submittedName>
</protein>
<dbReference type="EMBL" id="BK014716">
    <property type="protein sequence ID" value="DAD69180.1"/>
    <property type="molecule type" value="Genomic_DNA"/>
</dbReference>
<name>A0A8S5LGL9_9CAUD</name>
<evidence type="ECO:0000256" key="1">
    <source>
        <dbReference type="SAM" id="Phobius"/>
    </source>
</evidence>
<organism evidence="2">
    <name type="scientific">Siphoviridae sp. ct5tj9</name>
    <dbReference type="NCBI Taxonomy" id="2823564"/>
    <lineage>
        <taxon>Viruses</taxon>
        <taxon>Duplodnaviria</taxon>
        <taxon>Heunggongvirae</taxon>
        <taxon>Uroviricota</taxon>
        <taxon>Caudoviricetes</taxon>
    </lineage>
</organism>